<dbReference type="AlphaFoldDB" id="A0A5E4MX94"/>
<dbReference type="CDD" id="cd14473">
    <property type="entry name" value="FERM_B-lobe"/>
    <property type="match status" value="1"/>
</dbReference>
<dbReference type="InterPro" id="IPR019748">
    <property type="entry name" value="FERM_central"/>
</dbReference>
<dbReference type="OrthoDB" id="2142533at2759"/>
<evidence type="ECO:0000256" key="2">
    <source>
        <dbReference type="SAM" id="MobiDB-lite"/>
    </source>
</evidence>
<protein>
    <recommendedName>
        <fullName evidence="1">FERM domain-containing protein 8</fullName>
    </recommendedName>
</protein>
<dbReference type="SMART" id="SM00295">
    <property type="entry name" value="B41"/>
    <property type="match status" value="1"/>
</dbReference>
<evidence type="ECO:0000313" key="5">
    <source>
        <dbReference type="Proteomes" id="UP000325440"/>
    </source>
</evidence>
<dbReference type="Pfam" id="PF24522">
    <property type="entry name" value="KRIT1_FRMD8_FERM_C"/>
    <property type="match status" value="1"/>
</dbReference>
<dbReference type="InterPro" id="IPR019749">
    <property type="entry name" value="Band_41_domain"/>
</dbReference>
<dbReference type="PROSITE" id="PS50057">
    <property type="entry name" value="FERM_3"/>
    <property type="match status" value="1"/>
</dbReference>
<dbReference type="InterPro" id="IPR057096">
    <property type="entry name" value="KRIT1_FRMD8_FERM_C"/>
</dbReference>
<dbReference type="Proteomes" id="UP000325440">
    <property type="component" value="Unassembled WGS sequence"/>
</dbReference>
<organism evidence="4 5">
    <name type="scientific">Cinara cedri</name>
    <dbReference type="NCBI Taxonomy" id="506608"/>
    <lineage>
        <taxon>Eukaryota</taxon>
        <taxon>Metazoa</taxon>
        <taxon>Ecdysozoa</taxon>
        <taxon>Arthropoda</taxon>
        <taxon>Hexapoda</taxon>
        <taxon>Insecta</taxon>
        <taxon>Pterygota</taxon>
        <taxon>Neoptera</taxon>
        <taxon>Paraneoptera</taxon>
        <taxon>Hemiptera</taxon>
        <taxon>Sternorrhyncha</taxon>
        <taxon>Aphidomorpha</taxon>
        <taxon>Aphidoidea</taxon>
        <taxon>Aphididae</taxon>
        <taxon>Lachninae</taxon>
        <taxon>Cinara</taxon>
    </lineage>
</organism>
<gene>
    <name evidence="4" type="ORF">CINCED_3A016635</name>
</gene>
<dbReference type="SUPFAM" id="SSF47031">
    <property type="entry name" value="Second domain of FERM"/>
    <property type="match status" value="1"/>
</dbReference>
<proteinExistence type="predicted"/>
<dbReference type="Gene3D" id="3.10.20.90">
    <property type="entry name" value="Phosphatidylinositol 3-kinase Catalytic Subunit, Chain A, domain 1"/>
    <property type="match status" value="1"/>
</dbReference>
<evidence type="ECO:0000256" key="1">
    <source>
        <dbReference type="ARBA" id="ARBA00039547"/>
    </source>
</evidence>
<accession>A0A5E4MX94</accession>
<dbReference type="GO" id="GO:0009887">
    <property type="term" value="P:animal organ morphogenesis"/>
    <property type="evidence" value="ECO:0007669"/>
    <property type="project" value="UniProtKB-ARBA"/>
</dbReference>
<dbReference type="GO" id="GO:0005886">
    <property type="term" value="C:plasma membrane"/>
    <property type="evidence" value="ECO:0007669"/>
    <property type="project" value="TreeGrafter"/>
</dbReference>
<dbReference type="GO" id="GO:0030182">
    <property type="term" value="P:neuron differentiation"/>
    <property type="evidence" value="ECO:0007669"/>
    <property type="project" value="UniProtKB-ARBA"/>
</dbReference>
<evidence type="ECO:0000313" key="4">
    <source>
        <dbReference type="EMBL" id="VVC36929.1"/>
    </source>
</evidence>
<feature type="region of interest" description="Disordered" evidence="2">
    <location>
        <begin position="22"/>
        <end position="56"/>
    </location>
</feature>
<dbReference type="Gene3D" id="1.20.80.10">
    <property type="match status" value="1"/>
</dbReference>
<keyword evidence="5" id="KW-1185">Reference proteome</keyword>
<dbReference type="Pfam" id="PF00373">
    <property type="entry name" value="FERM_M"/>
    <property type="match status" value="1"/>
</dbReference>
<sequence>MIEPEKYVTIVPVEYPRHRQQFIRPPDEYSDFPQNRNWPHTRAVRTESSSTARRKELKRSLEHKRAHAHQHNIIPNIQIQSCSRPIISAPLAFQTAPRPKKKPLAVYIYTMADIVLHMDIEDANITTVSDLVDIIIQQQYLGLSRVAKNIFTIWLRSNVLEIQLKPHHKLLTVYQKWPTLEEKYCIQNKKVIFKEPILSFQRNVFFPRKEEEKIKDQKIIELLYAEAKYNVLQGRYPVEVNHCLMLASLQCRIELGPNNLAQYTSHFFRDNRERFLPSHLYKSWSSWLNLSRKSSPHSRLADHIKHIQITGSDRRLYHKYLECCYMLPFYGSAFFHGQIEQPVRGLMSLINHKDVPIIVAINTEGVYILDCVENCLLLGLKYQDFSWEFAKPSQENIDNCLPCIFLQFLVLENGTRVSKILQVFTKQAVMIDALITCFVEDFRQKLAMNDYDDVDRTGGFEHISIGDGSQIPLAYLYRCEPQSRLCNKLHKLTLATFDEDGHCIGQMGSWSFSY</sequence>
<dbReference type="GO" id="GO:0090090">
    <property type="term" value="P:negative regulation of canonical Wnt signaling pathway"/>
    <property type="evidence" value="ECO:0007669"/>
    <property type="project" value="TreeGrafter"/>
</dbReference>
<dbReference type="PANTHER" id="PTHR13283">
    <property type="entry name" value="KREV INTERACTION TRAPPED 1-RELATED"/>
    <property type="match status" value="1"/>
</dbReference>
<dbReference type="EMBL" id="CABPRJ010001439">
    <property type="protein sequence ID" value="VVC36929.1"/>
    <property type="molecule type" value="Genomic_DNA"/>
</dbReference>
<name>A0A5E4MX94_9HEMI</name>
<evidence type="ECO:0000259" key="3">
    <source>
        <dbReference type="PROSITE" id="PS50057"/>
    </source>
</evidence>
<dbReference type="Gene3D" id="2.30.29.30">
    <property type="entry name" value="Pleckstrin-homology domain (PH domain)/Phosphotyrosine-binding domain (PTB)"/>
    <property type="match status" value="1"/>
</dbReference>
<dbReference type="InterPro" id="IPR035963">
    <property type="entry name" value="FERM_2"/>
</dbReference>
<dbReference type="InterPro" id="IPR000299">
    <property type="entry name" value="FERM_domain"/>
</dbReference>
<dbReference type="PANTHER" id="PTHR13283:SF10">
    <property type="entry name" value="FERM DOMAIN-CONTAINING PROTEIN 8"/>
    <property type="match status" value="1"/>
</dbReference>
<dbReference type="InterPro" id="IPR014352">
    <property type="entry name" value="FERM/acyl-CoA-bd_prot_sf"/>
</dbReference>
<feature type="domain" description="FERM" evidence="3">
    <location>
        <begin position="104"/>
        <end position="446"/>
    </location>
</feature>
<dbReference type="InterPro" id="IPR051594">
    <property type="entry name" value="KRIT1/FRMD8"/>
</dbReference>
<reference evidence="4 5" key="1">
    <citation type="submission" date="2019-08" db="EMBL/GenBank/DDBJ databases">
        <authorList>
            <person name="Alioto T."/>
            <person name="Alioto T."/>
            <person name="Gomez Garrido J."/>
        </authorList>
    </citation>
    <scope>NUCLEOTIDE SEQUENCE [LARGE SCALE GENOMIC DNA]</scope>
</reference>
<dbReference type="InterPro" id="IPR011993">
    <property type="entry name" value="PH-like_dom_sf"/>
</dbReference>